<dbReference type="Gene3D" id="2.60.40.2700">
    <property type="match status" value="1"/>
</dbReference>
<name>A0A200PXG8_MACCD</name>
<evidence type="ECO:0000313" key="4">
    <source>
        <dbReference type="EMBL" id="OVA02933.1"/>
    </source>
</evidence>
<dbReference type="EMBL" id="MVGT01003947">
    <property type="protein sequence ID" value="OVA02933.1"/>
    <property type="molecule type" value="Genomic_DNA"/>
</dbReference>
<dbReference type="InParanoid" id="A0A200PXG8"/>
<dbReference type="GO" id="GO:0005886">
    <property type="term" value="C:plasma membrane"/>
    <property type="evidence" value="ECO:0007669"/>
    <property type="project" value="TreeGrafter"/>
</dbReference>
<dbReference type="OrthoDB" id="1890867at2759"/>
<protein>
    <submittedName>
        <fullName evidence="4">Uncharacterized protein</fullName>
    </submittedName>
</protein>
<feature type="region of interest" description="Disordered" evidence="1">
    <location>
        <begin position="205"/>
        <end position="224"/>
    </location>
</feature>
<dbReference type="InterPro" id="IPR055474">
    <property type="entry name" value="DUF7046"/>
</dbReference>
<sequence length="544" mass="61303">MLPRIPAVANAASSKSSMCGNSDDGVPTPSSDSPNRHNAERQFGSRNVVGEDNVNHVVDQEAMELFSKARQQNEEILLLRRQIADACLKELQLLNEKYTLERKFSDLRMALDEKQNDVITSASKELAQRKGDLDENIKLIHELKAVEDERYIFTSSMLRLLDEYDIRPHMINASSVSGSIKRLYDQLQWKIRTSHASIVDINNSMLGSQTGDRPFNKENQPSGVSKDQLLETSTVPNIFSPYKHYVHERHIESNSNMLRSQADHDFVNVKDPMPRVEMQHHSFIDGNMREFSSKIDKGVEGPPEHTSLGDRLFGPTMMEENASYFSEGEGLSPGIEGFQIIGDAKPGNTLQACGYPVRGTSLCMFQWVRHLQNGTGQYIEGATNPDYVVTADDVDKLIAVDCIPMDDKGGQGELVRLFANNQKKITCDPDMQVEIETHISTGRATFDVLLWKDSSGVWEPRIFILKRYSYQIKNLDDVIFEENYSADLSIKIPCGLTTQFVLTCSDGSSHPFSTHNDVRMRDTLVLTMRIFQSKALDDKRKGKA</sequence>
<dbReference type="PANTHER" id="PTHR31149">
    <property type="entry name" value="EXPRESSED PROTEIN"/>
    <property type="match status" value="1"/>
</dbReference>
<proteinExistence type="predicted"/>
<evidence type="ECO:0000259" key="2">
    <source>
        <dbReference type="Pfam" id="PF23080"/>
    </source>
</evidence>
<evidence type="ECO:0000256" key="1">
    <source>
        <dbReference type="SAM" id="MobiDB-lite"/>
    </source>
</evidence>
<dbReference type="Pfam" id="PF23080">
    <property type="entry name" value="DUF7046"/>
    <property type="match status" value="1"/>
</dbReference>
<feature type="domain" description="DUF7046" evidence="2">
    <location>
        <begin position="456"/>
        <end position="543"/>
    </location>
</feature>
<dbReference type="InterPro" id="IPR056284">
    <property type="entry name" value="AIR9-like_A9"/>
</dbReference>
<dbReference type="OMA" id="KACNDRI"/>
<comment type="caution">
    <text evidence="4">The sequence shown here is derived from an EMBL/GenBank/DDBJ whole genome shotgun (WGS) entry which is preliminary data.</text>
</comment>
<keyword evidence="5" id="KW-1185">Reference proteome</keyword>
<dbReference type="AlphaFoldDB" id="A0A200PXG8"/>
<reference evidence="4 5" key="1">
    <citation type="journal article" date="2017" name="Mol. Plant">
        <title>The Genome of Medicinal Plant Macleaya cordata Provides New Insights into Benzylisoquinoline Alkaloids Metabolism.</title>
        <authorList>
            <person name="Liu X."/>
            <person name="Liu Y."/>
            <person name="Huang P."/>
            <person name="Ma Y."/>
            <person name="Qing Z."/>
            <person name="Tang Q."/>
            <person name="Cao H."/>
            <person name="Cheng P."/>
            <person name="Zheng Y."/>
            <person name="Yuan Z."/>
            <person name="Zhou Y."/>
            <person name="Liu J."/>
            <person name="Tang Z."/>
            <person name="Zhuo Y."/>
            <person name="Zhang Y."/>
            <person name="Yu L."/>
            <person name="Huang J."/>
            <person name="Yang P."/>
            <person name="Peng Q."/>
            <person name="Zhang J."/>
            <person name="Jiang W."/>
            <person name="Zhang Z."/>
            <person name="Lin K."/>
            <person name="Ro D.K."/>
            <person name="Chen X."/>
            <person name="Xiong X."/>
            <person name="Shang Y."/>
            <person name="Huang S."/>
            <person name="Zeng J."/>
        </authorList>
    </citation>
    <scope>NUCLEOTIDE SEQUENCE [LARGE SCALE GENOMIC DNA]</scope>
    <source>
        <strain evidence="5">cv. BLH2017</strain>
        <tissue evidence="4">Root</tissue>
    </source>
</reference>
<organism evidence="4 5">
    <name type="scientific">Macleaya cordata</name>
    <name type="common">Five-seeded plume-poppy</name>
    <name type="synonym">Bocconia cordata</name>
    <dbReference type="NCBI Taxonomy" id="56857"/>
    <lineage>
        <taxon>Eukaryota</taxon>
        <taxon>Viridiplantae</taxon>
        <taxon>Streptophyta</taxon>
        <taxon>Embryophyta</taxon>
        <taxon>Tracheophyta</taxon>
        <taxon>Spermatophyta</taxon>
        <taxon>Magnoliopsida</taxon>
        <taxon>Ranunculales</taxon>
        <taxon>Papaveraceae</taxon>
        <taxon>Papaveroideae</taxon>
        <taxon>Macleaya</taxon>
    </lineage>
</organism>
<dbReference type="Proteomes" id="UP000195402">
    <property type="component" value="Unassembled WGS sequence"/>
</dbReference>
<dbReference type="Pfam" id="PF23197">
    <property type="entry name" value="IG_AIR9"/>
    <property type="match status" value="1"/>
</dbReference>
<feature type="region of interest" description="Disordered" evidence="1">
    <location>
        <begin position="1"/>
        <end position="50"/>
    </location>
</feature>
<dbReference type="STRING" id="56857.A0A200PXG8"/>
<dbReference type="PANTHER" id="PTHR31149:SF7">
    <property type="entry name" value="EXPRESSED PROTEIN"/>
    <property type="match status" value="1"/>
</dbReference>
<feature type="domain" description="AIR9-like A9" evidence="3">
    <location>
        <begin position="338"/>
        <end position="415"/>
    </location>
</feature>
<accession>A0A200PXG8</accession>
<dbReference type="FunCoup" id="A0A200PXG8">
    <property type="interactions" value="1157"/>
</dbReference>
<gene>
    <name evidence="4" type="ORF">BVC80_9095g136</name>
</gene>
<evidence type="ECO:0000313" key="5">
    <source>
        <dbReference type="Proteomes" id="UP000195402"/>
    </source>
</evidence>
<evidence type="ECO:0000259" key="3">
    <source>
        <dbReference type="Pfam" id="PF23197"/>
    </source>
</evidence>
<feature type="compositionally biased region" description="Polar residues" evidence="1">
    <location>
        <begin position="11"/>
        <end position="20"/>
    </location>
</feature>
<dbReference type="FunFam" id="2.60.40.2700:FF:000001">
    <property type="entry name" value="Transmembrane protein"/>
    <property type="match status" value="1"/>
</dbReference>